<dbReference type="HOGENOM" id="CLU_1068430_0_0_7"/>
<dbReference type="AlphaFoldDB" id="A0A0B5FTA4"/>
<dbReference type="RefSeq" id="WP_040200648.1">
    <property type="nucleotide sequence ID" value="NZ_CP010311.1"/>
</dbReference>
<gene>
    <name evidence="1" type="ORF">GSUB_10205</name>
</gene>
<protein>
    <submittedName>
        <fullName evidence="1">Uncharacterized protein</fullName>
    </submittedName>
</protein>
<organism evidence="1 2">
    <name type="scientific">Geoalkalibacter subterraneus</name>
    <dbReference type="NCBI Taxonomy" id="483547"/>
    <lineage>
        <taxon>Bacteria</taxon>
        <taxon>Pseudomonadati</taxon>
        <taxon>Thermodesulfobacteriota</taxon>
        <taxon>Desulfuromonadia</taxon>
        <taxon>Desulfuromonadales</taxon>
        <taxon>Geoalkalibacteraceae</taxon>
        <taxon>Geoalkalibacter</taxon>
    </lineage>
</organism>
<dbReference type="OrthoDB" id="270332at2"/>
<keyword evidence="2" id="KW-1185">Reference proteome</keyword>
<dbReference type="KEGG" id="gsb:GSUB_10205"/>
<evidence type="ECO:0000313" key="2">
    <source>
        <dbReference type="Proteomes" id="UP000035036"/>
    </source>
</evidence>
<name>A0A0B5FTA4_9BACT</name>
<sequence length="262" mass="28591">MGHVRLGSLPRSRAWKEVVGLITAGADVSQIANATIRAADKAFTFVLNDEGFTEAVWLMTQLAIAAKKENLGEHLQSLGVNLPQDTSLPDLAAAVSEALDNKLESNGGRSDLGEMSQRALVGALVEHISPKLPSLFAPGPDDVRAALAALGKKREFGELSRTFFAKLTNESMNYFLSKTLATHLGEGQRFATMNEMEQFEKALNTHCKEASLIVEQFSADWFSKHRYEEGGDISRESSNGFASYALKKMKDELKEGARADAR</sequence>
<evidence type="ECO:0000313" key="1">
    <source>
        <dbReference type="EMBL" id="AJF06851.1"/>
    </source>
</evidence>
<dbReference type="STRING" id="483547.GSUB_10205"/>
<accession>A0A0B5FTA4</accession>
<dbReference type="Proteomes" id="UP000035036">
    <property type="component" value="Chromosome"/>
</dbReference>
<reference evidence="1 2" key="1">
    <citation type="journal article" date="2015" name="Genome Announc.">
        <title>Genomes of Geoalkalibacter ferrihydriticus Z-0531T and Geoalkalibacter subterraneus Red1T, Two Haloalkaliphilic Metal-Reducing Deltaproteobacteria.</title>
        <authorList>
            <person name="Badalamenti J.P."/>
            <person name="Krajmalnik-Brown R."/>
            <person name="Torres C.I."/>
            <person name="Bond D.R."/>
        </authorList>
    </citation>
    <scope>NUCLEOTIDE SEQUENCE [LARGE SCALE GENOMIC DNA]</scope>
    <source>
        <strain evidence="1 2">Red1</strain>
    </source>
</reference>
<dbReference type="EMBL" id="CP010311">
    <property type="protein sequence ID" value="AJF06851.1"/>
    <property type="molecule type" value="Genomic_DNA"/>
</dbReference>
<proteinExistence type="predicted"/>